<proteinExistence type="predicted"/>
<organism evidence="2 3">
    <name type="scientific">Yersinia thracica</name>
    <dbReference type="NCBI Taxonomy" id="2890319"/>
    <lineage>
        <taxon>Bacteria</taxon>
        <taxon>Pseudomonadati</taxon>
        <taxon>Pseudomonadota</taxon>
        <taxon>Gammaproteobacteria</taxon>
        <taxon>Enterobacterales</taxon>
        <taxon>Yersiniaceae</taxon>
        <taxon>Yersinia</taxon>
    </lineage>
</organism>
<keyword evidence="1" id="KW-0472">Membrane</keyword>
<dbReference type="EMBL" id="CQAW01000037">
    <property type="protein sequence ID" value="CNI40657.1"/>
    <property type="molecule type" value="Genomic_DNA"/>
</dbReference>
<accession>A0A0T9R238</accession>
<protein>
    <submittedName>
        <fullName evidence="2">Uncharacterized protein</fullName>
    </submittedName>
</protein>
<gene>
    <name evidence="2" type="ORF">ERS008472_04054</name>
</gene>
<keyword evidence="3" id="KW-1185">Reference proteome</keyword>
<dbReference type="AlphaFoldDB" id="A0A0T9R238"/>
<evidence type="ECO:0000256" key="1">
    <source>
        <dbReference type="SAM" id="Phobius"/>
    </source>
</evidence>
<reference evidence="3" key="1">
    <citation type="submission" date="2015-03" db="EMBL/GenBank/DDBJ databases">
        <authorList>
            <consortium name="Pathogen Informatics"/>
            <person name="Murphy D."/>
        </authorList>
    </citation>
    <scope>NUCLEOTIDE SEQUENCE [LARGE SCALE GENOMIC DNA]</scope>
    <source>
        <strain evidence="3">IP6945</strain>
    </source>
</reference>
<name>A0A0T9R238_9GAMM</name>
<evidence type="ECO:0000313" key="3">
    <source>
        <dbReference type="Proteomes" id="UP000041882"/>
    </source>
</evidence>
<evidence type="ECO:0000313" key="2">
    <source>
        <dbReference type="EMBL" id="CNI40657.1"/>
    </source>
</evidence>
<dbReference type="Proteomes" id="UP000041882">
    <property type="component" value="Unassembled WGS sequence"/>
</dbReference>
<keyword evidence="1" id="KW-1133">Transmembrane helix</keyword>
<feature type="transmembrane region" description="Helical" evidence="1">
    <location>
        <begin position="31"/>
        <end position="52"/>
    </location>
</feature>
<sequence>MQPERLRASYVKLIELYTEVAMDSKWKEERAGFIAGEIGGAVIDLILAGMVINRNNIMELLDAKRRIVGNAVHKGFLRDAAIAVRKGM</sequence>
<keyword evidence="1" id="KW-0812">Transmembrane</keyword>